<keyword evidence="2" id="KW-0812">Transmembrane</keyword>
<keyword evidence="2" id="KW-1133">Transmembrane helix</keyword>
<dbReference type="InterPro" id="IPR016032">
    <property type="entry name" value="Sig_transdc_resp-reg_C-effctor"/>
</dbReference>
<dbReference type="Gene3D" id="1.25.40.10">
    <property type="entry name" value="Tetratricopeptide repeat domain"/>
    <property type="match status" value="1"/>
</dbReference>
<dbReference type="SUPFAM" id="SSF46894">
    <property type="entry name" value="C-terminal effector domain of the bipartite response regulators"/>
    <property type="match status" value="1"/>
</dbReference>
<evidence type="ECO:0000313" key="5">
    <source>
        <dbReference type="Proteomes" id="UP000261174"/>
    </source>
</evidence>
<name>A0A3E1NY12_9BACT</name>
<feature type="transmembrane region" description="Helical" evidence="2">
    <location>
        <begin position="449"/>
        <end position="468"/>
    </location>
</feature>
<evidence type="ECO:0000259" key="3">
    <source>
        <dbReference type="PROSITE" id="PS00622"/>
    </source>
</evidence>
<dbReference type="AlphaFoldDB" id="A0A3E1NY12"/>
<dbReference type="Proteomes" id="UP000261174">
    <property type="component" value="Unassembled WGS sequence"/>
</dbReference>
<dbReference type="InterPro" id="IPR011990">
    <property type="entry name" value="TPR-like_helical_dom_sf"/>
</dbReference>
<keyword evidence="2" id="KW-0472">Membrane</keyword>
<dbReference type="EMBL" id="QTJV01000009">
    <property type="protein sequence ID" value="RFM32638.1"/>
    <property type="molecule type" value="Genomic_DNA"/>
</dbReference>
<keyword evidence="5" id="KW-1185">Reference proteome</keyword>
<evidence type="ECO:0000256" key="2">
    <source>
        <dbReference type="SAM" id="Phobius"/>
    </source>
</evidence>
<accession>A0A3E1NY12</accession>
<evidence type="ECO:0000256" key="1">
    <source>
        <dbReference type="SAM" id="Coils"/>
    </source>
</evidence>
<evidence type="ECO:0000313" key="4">
    <source>
        <dbReference type="EMBL" id="RFM32638.1"/>
    </source>
</evidence>
<keyword evidence="1" id="KW-0175">Coiled coil</keyword>
<dbReference type="InterPro" id="IPR000792">
    <property type="entry name" value="Tscrpt_reg_LuxR_C"/>
</dbReference>
<dbReference type="PROSITE" id="PS00622">
    <property type="entry name" value="HTH_LUXR_1"/>
    <property type="match status" value="1"/>
</dbReference>
<dbReference type="GO" id="GO:0006355">
    <property type="term" value="P:regulation of DNA-templated transcription"/>
    <property type="evidence" value="ECO:0007669"/>
    <property type="project" value="InterPro"/>
</dbReference>
<proteinExistence type="predicted"/>
<comment type="caution">
    <text evidence="4">The sequence shown here is derived from an EMBL/GenBank/DDBJ whole genome shotgun (WGS) entry which is preliminary data.</text>
</comment>
<feature type="coiled-coil region" evidence="1">
    <location>
        <begin position="484"/>
        <end position="537"/>
    </location>
</feature>
<feature type="domain" description="HTH luxR-type" evidence="3">
    <location>
        <begin position="598"/>
        <end position="625"/>
    </location>
</feature>
<gene>
    <name evidence="4" type="ORF">DXN04_23475</name>
</gene>
<reference evidence="4 5" key="1">
    <citation type="submission" date="2018-08" db="EMBL/GenBank/DDBJ databases">
        <title>Chitinophaga sp. K20C18050901, a novel bacterium isolated from forest soil.</title>
        <authorList>
            <person name="Wang C."/>
        </authorList>
    </citation>
    <scope>NUCLEOTIDE SEQUENCE [LARGE SCALE GENOMIC DNA]</scope>
    <source>
        <strain evidence="4 5">K20C18050901</strain>
    </source>
</reference>
<protein>
    <recommendedName>
        <fullName evidence="3">HTH luxR-type domain-containing protein</fullName>
    </recommendedName>
</protein>
<dbReference type="GO" id="GO:0003677">
    <property type="term" value="F:DNA binding"/>
    <property type="evidence" value="ECO:0007669"/>
    <property type="project" value="InterPro"/>
</dbReference>
<organism evidence="4 5">
    <name type="scientific">Chitinophaga silvisoli</name>
    <dbReference type="NCBI Taxonomy" id="2291814"/>
    <lineage>
        <taxon>Bacteria</taxon>
        <taxon>Pseudomonadati</taxon>
        <taxon>Bacteroidota</taxon>
        <taxon>Chitinophagia</taxon>
        <taxon>Chitinophagales</taxon>
        <taxon>Chitinophagaceae</taxon>
        <taxon>Chitinophaga</taxon>
    </lineage>
</organism>
<sequence length="641" mass="72270">MSSKIVIAGSENENLVSTNALHGLKNANYKHPTKTHMSQLINKISISVIVIILQVLSCAAHTPADSLSAVLAQKNITPEQKVMTLSLLARATSITENKHAIALGLQAVALSRHLPDAQYTAISYATLAQIYIQANDITRSAAVVDSAVYYAGKTESQLAKGIAWYRKCWMENIKGDEKNALLSGQQALKYLEKAGSAYYQSAVYYVMASIYANQEDGPLHKKYGQLCLRAALIDMDYDNILVAYQTLGTYWQYYHMAHTSDQASLDSAIYYNRLSLATYLNHKDRIIFHSTVAIMALNLADLYAQNFPPSYRDTVFKYLDFAQKIGVETHHLEVISNCYGMKSDYEAAAGHYEAAEDLLQKGLAILDTDSSKTLATRIQFMSALAALAEKRGKYKDALHYQQQFATLYTQLYNEEKLNITKELEAKYQAEKTATALKNMEQTASLHKKLGYLYIGLALALLTAAIFLFRSYHFRLKQLGMETRLKDEEAMRLIAEQQLMQERQERLQKDLLAGTLQVEQKNALVQTLQQKIAAHTSNKSVLTQINRLIDHDKRLDESLAEDKADFENVSQEVFEKLKERSANSLSRLDLKHCAYIYIGLTNKEVSQRLGIAPKSILMARYRIKLKLGLGKEEELDEYIRSL</sequence>